<evidence type="ECO:0000256" key="1">
    <source>
        <dbReference type="SAM" id="MobiDB-lite"/>
    </source>
</evidence>
<feature type="domain" description="Antitoxin VbhA" evidence="2">
    <location>
        <begin position="12"/>
        <end position="58"/>
    </location>
</feature>
<dbReference type="InterPro" id="IPR041535">
    <property type="entry name" value="VbhA"/>
</dbReference>
<dbReference type="CDD" id="cd11586">
    <property type="entry name" value="VbhA_like"/>
    <property type="match status" value="1"/>
</dbReference>
<feature type="region of interest" description="Disordered" evidence="1">
    <location>
        <begin position="1"/>
        <end position="36"/>
    </location>
</feature>
<dbReference type="InterPro" id="IPR043038">
    <property type="entry name" value="VbhA_sf"/>
</dbReference>
<name>A0ABN2VYX1_9ACTN</name>
<evidence type="ECO:0000313" key="3">
    <source>
        <dbReference type="EMBL" id="GAA2077473.1"/>
    </source>
</evidence>
<reference evidence="3 4" key="1">
    <citation type="journal article" date="2019" name="Int. J. Syst. Evol. Microbiol.">
        <title>The Global Catalogue of Microorganisms (GCM) 10K type strain sequencing project: providing services to taxonomists for standard genome sequencing and annotation.</title>
        <authorList>
            <consortium name="The Broad Institute Genomics Platform"/>
            <consortium name="The Broad Institute Genome Sequencing Center for Infectious Disease"/>
            <person name="Wu L."/>
            <person name="Ma J."/>
        </authorList>
    </citation>
    <scope>NUCLEOTIDE SEQUENCE [LARGE SCALE GENOMIC DNA]</scope>
    <source>
        <strain evidence="3 4">JCM 15749</strain>
    </source>
</reference>
<accession>A0ABN2VYX1</accession>
<dbReference type="Pfam" id="PF18495">
    <property type="entry name" value="VbhA"/>
    <property type="match status" value="1"/>
</dbReference>
<evidence type="ECO:0000313" key="4">
    <source>
        <dbReference type="Proteomes" id="UP001501480"/>
    </source>
</evidence>
<sequence>MTGQDSVDVERRRRAVEDARRSSELEGSRSSDATRADQDAFVRGAIDVQQLGERVRARRRLV</sequence>
<dbReference type="Proteomes" id="UP001501480">
    <property type="component" value="Unassembled WGS sequence"/>
</dbReference>
<comment type="caution">
    <text evidence="3">The sequence shown here is derived from an EMBL/GenBank/DDBJ whole genome shotgun (WGS) entry which is preliminary data.</text>
</comment>
<dbReference type="RefSeq" id="WP_344326828.1">
    <property type="nucleotide sequence ID" value="NZ_BAAAPY010000004.1"/>
</dbReference>
<evidence type="ECO:0000259" key="2">
    <source>
        <dbReference type="Pfam" id="PF18495"/>
    </source>
</evidence>
<keyword evidence="4" id="KW-1185">Reference proteome</keyword>
<dbReference type="Gene3D" id="1.10.8.1050">
    <property type="entry name" value="Antitoxin VbhA-like"/>
    <property type="match status" value="1"/>
</dbReference>
<gene>
    <name evidence="3" type="ORF">GCM10009821_16390</name>
</gene>
<dbReference type="EMBL" id="BAAAPY010000004">
    <property type="protein sequence ID" value="GAA2077473.1"/>
    <property type="molecule type" value="Genomic_DNA"/>
</dbReference>
<organism evidence="3 4">
    <name type="scientific">Aeromicrobium halocynthiae</name>
    <dbReference type="NCBI Taxonomy" id="560557"/>
    <lineage>
        <taxon>Bacteria</taxon>
        <taxon>Bacillati</taxon>
        <taxon>Actinomycetota</taxon>
        <taxon>Actinomycetes</taxon>
        <taxon>Propionibacteriales</taxon>
        <taxon>Nocardioidaceae</taxon>
        <taxon>Aeromicrobium</taxon>
    </lineage>
</organism>
<protein>
    <recommendedName>
        <fullName evidence="2">Antitoxin VbhA domain-containing protein</fullName>
    </recommendedName>
</protein>
<dbReference type="InterPro" id="IPR033788">
    <property type="entry name" value="VbhA-like"/>
</dbReference>
<proteinExistence type="predicted"/>
<feature type="compositionally biased region" description="Basic and acidic residues" evidence="1">
    <location>
        <begin position="8"/>
        <end position="36"/>
    </location>
</feature>